<dbReference type="RefSeq" id="WP_281835426.1">
    <property type="nucleotide sequence ID" value="NZ_BSDY01000007.1"/>
</dbReference>
<dbReference type="InterPro" id="IPR029063">
    <property type="entry name" value="SAM-dependent_MTases_sf"/>
</dbReference>
<dbReference type="PANTHER" id="PTHR47739:SF1">
    <property type="entry name" value="TRNA1(VAL) (ADENINE(37)-N6)-METHYLTRANSFERASE"/>
    <property type="match status" value="1"/>
</dbReference>
<protein>
    <submittedName>
        <fullName evidence="2">Methyltransferase</fullName>
    </submittedName>
</protein>
<accession>A0A9W6GLV9</accession>
<proteinExistence type="predicted"/>
<dbReference type="InterPro" id="IPR002052">
    <property type="entry name" value="DNA_methylase_N6_adenine_CS"/>
</dbReference>
<dbReference type="GO" id="GO:0032259">
    <property type="term" value="P:methylation"/>
    <property type="evidence" value="ECO:0007669"/>
    <property type="project" value="UniProtKB-KW"/>
</dbReference>
<organism evidence="2 3">
    <name type="scientific">Propionigenium maris DSM 9537</name>
    <dbReference type="NCBI Taxonomy" id="1123000"/>
    <lineage>
        <taxon>Bacteria</taxon>
        <taxon>Fusobacteriati</taxon>
        <taxon>Fusobacteriota</taxon>
        <taxon>Fusobacteriia</taxon>
        <taxon>Fusobacteriales</taxon>
        <taxon>Fusobacteriaceae</taxon>
        <taxon>Propionigenium</taxon>
    </lineage>
</organism>
<gene>
    <name evidence="2" type="ORF">PM10SUCC1_18540</name>
</gene>
<dbReference type="CDD" id="cd02440">
    <property type="entry name" value="AdoMet_MTases"/>
    <property type="match status" value="1"/>
</dbReference>
<evidence type="ECO:0000259" key="1">
    <source>
        <dbReference type="Pfam" id="PF05175"/>
    </source>
</evidence>
<comment type="caution">
    <text evidence="2">The sequence shown here is derived from an EMBL/GenBank/DDBJ whole genome shotgun (WGS) entry which is preliminary data.</text>
</comment>
<evidence type="ECO:0000313" key="3">
    <source>
        <dbReference type="Proteomes" id="UP001144471"/>
    </source>
</evidence>
<dbReference type="InterPro" id="IPR050210">
    <property type="entry name" value="tRNA_Adenine-N(6)_MTase"/>
</dbReference>
<evidence type="ECO:0000313" key="2">
    <source>
        <dbReference type="EMBL" id="GLI56340.1"/>
    </source>
</evidence>
<keyword evidence="3" id="KW-1185">Reference proteome</keyword>
<sequence>MLQHEKEVMIDFLNKEGMKIIQRADYFNFSLDSVLVSEFLTINRGTKKIVDLGTGNGSIPMLLSRRSKSHITGIEIQEVSADLARRNIEINSLEEQVDIIHDNMKSWKDHFRPNSVDAVITNPPFFKFEGNKELLNDLDQLTYARHEITANLEDIISTASGLLRDRGYFTMVHRPDRMIEILDVMRRYNISPKRLQFCHSKLGKEAKIILVEGIKYGGEGLRVLPPLYTHDTNGKYSREVLEMFK</sequence>
<dbReference type="Pfam" id="PF05175">
    <property type="entry name" value="MTS"/>
    <property type="match status" value="1"/>
</dbReference>
<dbReference type="InterPro" id="IPR007848">
    <property type="entry name" value="Small_mtfrase_dom"/>
</dbReference>
<dbReference type="AlphaFoldDB" id="A0A9W6GLV9"/>
<dbReference type="PANTHER" id="PTHR47739">
    <property type="entry name" value="TRNA1(VAL) (ADENINE(37)-N6)-METHYLTRANSFERASE"/>
    <property type="match status" value="1"/>
</dbReference>
<dbReference type="GO" id="GO:0008757">
    <property type="term" value="F:S-adenosylmethionine-dependent methyltransferase activity"/>
    <property type="evidence" value="ECO:0007669"/>
    <property type="project" value="UniProtKB-ARBA"/>
</dbReference>
<dbReference type="Gene3D" id="3.40.50.150">
    <property type="entry name" value="Vaccinia Virus protein VP39"/>
    <property type="match status" value="1"/>
</dbReference>
<dbReference type="EMBL" id="BSDY01000007">
    <property type="protein sequence ID" value="GLI56340.1"/>
    <property type="molecule type" value="Genomic_DNA"/>
</dbReference>
<keyword evidence="2" id="KW-0489">Methyltransferase</keyword>
<name>A0A9W6GLV9_9FUSO</name>
<dbReference type="PROSITE" id="PS00092">
    <property type="entry name" value="N6_MTASE"/>
    <property type="match status" value="1"/>
</dbReference>
<feature type="domain" description="Methyltransferase small" evidence="1">
    <location>
        <begin position="35"/>
        <end position="128"/>
    </location>
</feature>
<keyword evidence="2" id="KW-0808">Transferase</keyword>
<dbReference type="SUPFAM" id="SSF53335">
    <property type="entry name" value="S-adenosyl-L-methionine-dependent methyltransferases"/>
    <property type="match status" value="1"/>
</dbReference>
<dbReference type="Proteomes" id="UP001144471">
    <property type="component" value="Unassembled WGS sequence"/>
</dbReference>
<reference evidence="2" key="1">
    <citation type="submission" date="2022-12" db="EMBL/GenBank/DDBJ databases">
        <title>Reference genome sequencing for broad-spectrum identification of bacterial and archaeal isolates by mass spectrometry.</title>
        <authorList>
            <person name="Sekiguchi Y."/>
            <person name="Tourlousse D.M."/>
        </authorList>
    </citation>
    <scope>NUCLEOTIDE SEQUENCE</scope>
    <source>
        <strain evidence="2">10succ1</strain>
    </source>
</reference>
<dbReference type="GO" id="GO:0008170">
    <property type="term" value="F:N-methyltransferase activity"/>
    <property type="evidence" value="ECO:0007669"/>
    <property type="project" value="UniProtKB-ARBA"/>
</dbReference>
<dbReference type="GO" id="GO:0003676">
    <property type="term" value="F:nucleic acid binding"/>
    <property type="evidence" value="ECO:0007669"/>
    <property type="project" value="InterPro"/>
</dbReference>